<accession>A0ACB8RDP9</accession>
<reference evidence="1" key="1">
    <citation type="submission" date="2021-02" db="EMBL/GenBank/DDBJ databases">
        <authorList>
            <consortium name="DOE Joint Genome Institute"/>
            <person name="Ahrendt S."/>
            <person name="Looney B.P."/>
            <person name="Miyauchi S."/>
            <person name="Morin E."/>
            <person name="Drula E."/>
            <person name="Courty P.E."/>
            <person name="Chicoki N."/>
            <person name="Fauchery L."/>
            <person name="Kohler A."/>
            <person name="Kuo A."/>
            <person name="Labutti K."/>
            <person name="Pangilinan J."/>
            <person name="Lipzen A."/>
            <person name="Riley R."/>
            <person name="Andreopoulos W."/>
            <person name="He G."/>
            <person name="Johnson J."/>
            <person name="Barry K.W."/>
            <person name="Grigoriev I.V."/>
            <person name="Nagy L."/>
            <person name="Hibbett D."/>
            <person name="Henrissat B."/>
            <person name="Matheny P.B."/>
            <person name="Labbe J."/>
            <person name="Martin F."/>
        </authorList>
    </citation>
    <scope>NUCLEOTIDE SEQUENCE</scope>
    <source>
        <strain evidence="1">FP105234-sp</strain>
    </source>
</reference>
<evidence type="ECO:0000313" key="2">
    <source>
        <dbReference type="Proteomes" id="UP000814033"/>
    </source>
</evidence>
<protein>
    <submittedName>
        <fullName evidence="1">Uncharacterized protein</fullName>
    </submittedName>
</protein>
<dbReference type="EMBL" id="MU276091">
    <property type="protein sequence ID" value="KAI0041969.1"/>
    <property type="molecule type" value="Genomic_DNA"/>
</dbReference>
<evidence type="ECO:0000313" key="1">
    <source>
        <dbReference type="EMBL" id="KAI0041969.1"/>
    </source>
</evidence>
<organism evidence="1 2">
    <name type="scientific">Auriscalpium vulgare</name>
    <dbReference type="NCBI Taxonomy" id="40419"/>
    <lineage>
        <taxon>Eukaryota</taxon>
        <taxon>Fungi</taxon>
        <taxon>Dikarya</taxon>
        <taxon>Basidiomycota</taxon>
        <taxon>Agaricomycotina</taxon>
        <taxon>Agaricomycetes</taxon>
        <taxon>Russulales</taxon>
        <taxon>Auriscalpiaceae</taxon>
        <taxon>Auriscalpium</taxon>
    </lineage>
</organism>
<sequence length="247" mass="27648">MSAPAQPMIPIPPNIGALTAPMLFGICFNCCLYGVLAAQVYSYHYNFSDDKRRFKILVYSVFLIETAQTAMTMADIYFWYAVGFGDVARLQDTYISPLDGPFIGSFISLIVQLFYAYRIWIIKPSLLWLSAVVALISITQSIGGMIDGIVGHRIHFAQVHSPLTVPSTYFWLLGEAVADLLIAVTMVWLLAASRNRYSSRVLSRIMRLCIETNVLSGASIATEYDLPHHAHRNPREDLFEHASCLSE</sequence>
<comment type="caution">
    <text evidence="1">The sequence shown here is derived from an EMBL/GenBank/DDBJ whole genome shotgun (WGS) entry which is preliminary data.</text>
</comment>
<reference evidence="1" key="2">
    <citation type="journal article" date="2022" name="New Phytol.">
        <title>Evolutionary transition to the ectomycorrhizal habit in the genomes of a hyperdiverse lineage of mushroom-forming fungi.</title>
        <authorList>
            <person name="Looney B."/>
            <person name="Miyauchi S."/>
            <person name="Morin E."/>
            <person name="Drula E."/>
            <person name="Courty P.E."/>
            <person name="Kohler A."/>
            <person name="Kuo A."/>
            <person name="LaButti K."/>
            <person name="Pangilinan J."/>
            <person name="Lipzen A."/>
            <person name="Riley R."/>
            <person name="Andreopoulos W."/>
            <person name="He G."/>
            <person name="Johnson J."/>
            <person name="Nolan M."/>
            <person name="Tritt A."/>
            <person name="Barry K.W."/>
            <person name="Grigoriev I.V."/>
            <person name="Nagy L.G."/>
            <person name="Hibbett D."/>
            <person name="Henrissat B."/>
            <person name="Matheny P.B."/>
            <person name="Labbe J."/>
            <person name="Martin F.M."/>
        </authorList>
    </citation>
    <scope>NUCLEOTIDE SEQUENCE</scope>
    <source>
        <strain evidence="1">FP105234-sp</strain>
    </source>
</reference>
<keyword evidence="2" id="KW-1185">Reference proteome</keyword>
<gene>
    <name evidence="1" type="ORF">FA95DRAFT_630522</name>
</gene>
<name>A0ACB8RDP9_9AGAM</name>
<proteinExistence type="predicted"/>
<dbReference type="Proteomes" id="UP000814033">
    <property type="component" value="Unassembled WGS sequence"/>
</dbReference>